<organism evidence="1 2">
    <name type="scientific">Baekduia soli</name>
    <dbReference type="NCBI Taxonomy" id="496014"/>
    <lineage>
        <taxon>Bacteria</taxon>
        <taxon>Bacillati</taxon>
        <taxon>Actinomycetota</taxon>
        <taxon>Thermoleophilia</taxon>
        <taxon>Solirubrobacterales</taxon>
        <taxon>Baekduiaceae</taxon>
        <taxon>Baekduia</taxon>
    </lineage>
</organism>
<dbReference type="EMBL" id="CP042430">
    <property type="protein sequence ID" value="QEC47847.1"/>
    <property type="molecule type" value="Genomic_DNA"/>
</dbReference>
<protein>
    <submittedName>
        <fullName evidence="1">Uncharacterized protein</fullName>
    </submittedName>
</protein>
<keyword evidence="2" id="KW-1185">Reference proteome</keyword>
<dbReference type="RefSeq" id="WP_146918764.1">
    <property type="nucleotide sequence ID" value="NZ_CP042430.1"/>
</dbReference>
<dbReference type="Proteomes" id="UP000321805">
    <property type="component" value="Chromosome"/>
</dbReference>
<dbReference type="OrthoDB" id="7595322at2"/>
<accession>A0A5B8U4F0</accession>
<evidence type="ECO:0000313" key="2">
    <source>
        <dbReference type="Proteomes" id="UP000321805"/>
    </source>
</evidence>
<proteinExistence type="predicted"/>
<evidence type="ECO:0000313" key="1">
    <source>
        <dbReference type="EMBL" id="QEC47847.1"/>
    </source>
</evidence>
<gene>
    <name evidence="1" type="ORF">FSW04_09875</name>
</gene>
<sequence length="104" mass="11570">MLHNCPSHLSVGSRGLWATLTASFEFEAHEVELLRLALEALDRAAQARRALRRDGVFVLDRFDQLRPHPAVDIEAKSRRAYAALMAQLDLPEAEAPAPARLRSA</sequence>
<reference evidence="1 2" key="1">
    <citation type="journal article" date="2018" name="J. Microbiol.">
        <title>Baekduia soli gen. nov., sp. nov., a novel bacterium isolated from the soil of Baekdu Mountain and proposal of a novel family name, Baekduiaceae fam. nov.</title>
        <authorList>
            <person name="An D.S."/>
            <person name="Siddiqi M.Z."/>
            <person name="Kim K.H."/>
            <person name="Yu H.S."/>
            <person name="Im W.T."/>
        </authorList>
    </citation>
    <scope>NUCLEOTIDE SEQUENCE [LARGE SCALE GENOMIC DNA]</scope>
    <source>
        <strain evidence="1 2">BR7-21</strain>
    </source>
</reference>
<dbReference type="AlphaFoldDB" id="A0A5B8U4F0"/>
<name>A0A5B8U4F0_9ACTN</name>
<dbReference type="KEGG" id="bsol:FSW04_09875"/>